<dbReference type="RefSeq" id="WP_375557269.1">
    <property type="nucleotide sequence ID" value="NZ_JBBVGT010000002.1"/>
</dbReference>
<evidence type="ECO:0000313" key="1">
    <source>
        <dbReference type="EMBL" id="MFB5945735.1"/>
    </source>
</evidence>
<evidence type="ECO:0000313" key="2">
    <source>
        <dbReference type="Proteomes" id="UP001580928"/>
    </source>
</evidence>
<organism evidence="1 2">
    <name type="scientific">Albibacterium profundi</name>
    <dbReference type="NCBI Taxonomy" id="3134906"/>
    <lineage>
        <taxon>Bacteria</taxon>
        <taxon>Pseudomonadati</taxon>
        <taxon>Bacteroidota</taxon>
        <taxon>Sphingobacteriia</taxon>
        <taxon>Sphingobacteriales</taxon>
        <taxon>Sphingobacteriaceae</taxon>
        <taxon>Albibacterium</taxon>
    </lineage>
</organism>
<dbReference type="EMBL" id="JBBVGT010000002">
    <property type="protein sequence ID" value="MFB5945735.1"/>
    <property type="molecule type" value="Genomic_DNA"/>
</dbReference>
<evidence type="ECO:0008006" key="3">
    <source>
        <dbReference type="Google" id="ProtNLM"/>
    </source>
</evidence>
<proteinExistence type="predicted"/>
<sequence length="209" mass="24124">MKSLRKAIRSIVMIPVNIIQFLSLKSQIKKNNGLLQIIIGSAKTKYENWLATNIECLNILKVSSFESLLGEKRVDRFLAEHVFEHIRYDDAIVGLKNCNRFMKPGGTIRIAVPDGFHPNPDYIDMVKPGGYGWGSDDHKLLYTYESLSRVLEEAGFKVRLLEYYDEAGEFHYNDWKSEDGHVMRSMRYDKRFHEPLGYSSLIIDGIKSE</sequence>
<gene>
    <name evidence="1" type="ORF">WKR92_07805</name>
</gene>
<comment type="caution">
    <text evidence="1">The sequence shown here is derived from an EMBL/GenBank/DDBJ whole genome shotgun (WGS) entry which is preliminary data.</text>
</comment>
<dbReference type="SUPFAM" id="SSF53335">
    <property type="entry name" value="S-adenosyl-L-methionine-dependent methyltransferases"/>
    <property type="match status" value="1"/>
</dbReference>
<dbReference type="Proteomes" id="UP001580928">
    <property type="component" value="Unassembled WGS sequence"/>
</dbReference>
<accession>A0ABV5CEB9</accession>
<reference evidence="1 2" key="1">
    <citation type="submission" date="2024-04" db="EMBL/GenBank/DDBJ databases">
        <title>Albibacterium profundi sp. nov., isolated from sediment of the Challenger Deep of Mariana Trench.</title>
        <authorList>
            <person name="Wang Y."/>
        </authorList>
    </citation>
    <scope>NUCLEOTIDE SEQUENCE [LARGE SCALE GENOMIC DNA]</scope>
    <source>
        <strain evidence="1 2">RHL897</strain>
    </source>
</reference>
<keyword evidence="2" id="KW-1185">Reference proteome</keyword>
<dbReference type="Gene3D" id="3.40.50.150">
    <property type="entry name" value="Vaccinia Virus protein VP39"/>
    <property type="match status" value="1"/>
</dbReference>
<protein>
    <recommendedName>
        <fullName evidence="3">Methyltransferase type 11 domain-containing protein</fullName>
    </recommendedName>
</protein>
<dbReference type="InterPro" id="IPR029063">
    <property type="entry name" value="SAM-dependent_MTases_sf"/>
</dbReference>
<name>A0ABV5CEB9_9SPHI</name>